<feature type="compositionally biased region" description="Gly residues" evidence="1">
    <location>
        <begin position="34"/>
        <end position="44"/>
    </location>
</feature>
<dbReference type="InterPro" id="IPR029058">
    <property type="entry name" value="AB_hydrolase_fold"/>
</dbReference>
<evidence type="ECO:0000256" key="1">
    <source>
        <dbReference type="SAM" id="MobiDB-lite"/>
    </source>
</evidence>
<organism evidence="3 4">
    <name type="scientific">Cupriavidus campinensis</name>
    <dbReference type="NCBI Taxonomy" id="151783"/>
    <lineage>
        <taxon>Bacteria</taxon>
        <taxon>Pseudomonadati</taxon>
        <taxon>Pseudomonadota</taxon>
        <taxon>Betaproteobacteria</taxon>
        <taxon>Burkholderiales</taxon>
        <taxon>Burkholderiaceae</taxon>
        <taxon>Cupriavidus</taxon>
    </lineage>
</organism>
<dbReference type="InterPro" id="IPR053145">
    <property type="entry name" value="AB_hydrolase_Est10"/>
</dbReference>
<dbReference type="Gene3D" id="3.40.50.1820">
    <property type="entry name" value="alpha/beta hydrolase"/>
    <property type="match status" value="2"/>
</dbReference>
<dbReference type="InterPro" id="IPR022742">
    <property type="entry name" value="Hydrolase_4"/>
</dbReference>
<dbReference type="SUPFAM" id="SSF53474">
    <property type="entry name" value="alpha/beta-Hydrolases"/>
    <property type="match status" value="2"/>
</dbReference>
<comment type="caution">
    <text evidence="3">The sequence shown here is derived from an EMBL/GenBank/DDBJ whole genome shotgun (WGS) entry which is preliminary data.</text>
</comment>
<dbReference type="PANTHER" id="PTHR43265">
    <property type="entry name" value="ESTERASE ESTD"/>
    <property type="match status" value="1"/>
</dbReference>
<evidence type="ECO:0000313" key="4">
    <source>
        <dbReference type="Proteomes" id="UP000318943"/>
    </source>
</evidence>
<evidence type="ECO:0000313" key="3">
    <source>
        <dbReference type="EMBL" id="TSP10507.1"/>
    </source>
</evidence>
<keyword evidence="4" id="KW-1185">Reference proteome</keyword>
<reference evidence="3 4" key="1">
    <citation type="submission" date="2019-05" db="EMBL/GenBank/DDBJ databases">
        <title>Whole genome sequence analysis of Cupriavidus campinensis S14E4C strain.</title>
        <authorList>
            <person name="Abbaszade G."/>
            <person name="Szabo A."/>
            <person name="Toumi M."/>
            <person name="Toth E."/>
        </authorList>
    </citation>
    <scope>NUCLEOTIDE SEQUENCE [LARGE SCALE GENOMIC DNA]</scope>
    <source>
        <strain evidence="3 4">S14E4C</strain>
    </source>
</reference>
<feature type="region of interest" description="Disordered" evidence="1">
    <location>
        <begin position="30"/>
        <end position="58"/>
    </location>
</feature>
<accession>A0ABY3EHW0</accession>
<dbReference type="EMBL" id="VCIZ01000015">
    <property type="protein sequence ID" value="TSP10507.1"/>
    <property type="molecule type" value="Genomic_DNA"/>
</dbReference>
<protein>
    <submittedName>
        <fullName evidence="3">Esterase</fullName>
    </submittedName>
</protein>
<evidence type="ECO:0000259" key="2">
    <source>
        <dbReference type="Pfam" id="PF12146"/>
    </source>
</evidence>
<feature type="domain" description="Serine aminopeptidase S33" evidence="2">
    <location>
        <begin position="115"/>
        <end position="238"/>
    </location>
</feature>
<dbReference type="PANTHER" id="PTHR43265:SF1">
    <property type="entry name" value="ESTERASE ESTD"/>
    <property type="match status" value="1"/>
</dbReference>
<proteinExistence type="predicted"/>
<sequence length="684" mass="74175">MCWSPPTTARCLAWWPRSARRGRCMSMRASEDGGAMGGAGGGPHQDGHGDGHGAQGPHGPGMVHAVMEPLLFDGCYGWLHRPIVPLSPLLPDACGVVLCNPFGQEAIMTHRGWRYLATVLSANGMPALRFDYHGTGDSDGDESDPARLQAWTASIVAAVRVLRERTGVTRVALCGIRLGALLAVLATQEMEAEAIDALVLLAPVVRGRDHLRELRALQSTARSSPADQLDPAETEDFMTVVGNRFYRDTIDAIQACDLGKPGQLRQRPAARMLILSASTLDGAGRLAERAAALGCDVTQAPFDEYETYVSYPELNDLPWQAFRHATAWLAGVPETDVREPDNARVRRLATDDAPVLHGDRFVERRAHYGADGLFGILCEPPAAARGDGAPVVLIINTGAGHHVGDARMGVLCARYLARRGIASMRMDLGGIGDSVSLALPRYAFQPYGSHLRRDVTAAAAWLAAQGFGRVVLFGICSGAFVGLHAATGSEHVAGAVLVNVQKFLWPEGLGIQDVVQQRPSPRQAATRVYLTAALDTQKWVRVFKGDAEIGSIAWELGRRIMARLRTRAQTLAAWITRADTPVHQVHGLIRRLDERSVPVWLVFGGYDPGLGELATHFGARGRQLRRYRHVKCVISDEVDHALRSYAAREAVYALLDQYLRTHFCEDADTIAALVAGIDPEPALR</sequence>
<gene>
    <name evidence="3" type="ORF">FGG12_22275</name>
</gene>
<dbReference type="Proteomes" id="UP000318943">
    <property type="component" value="Unassembled WGS sequence"/>
</dbReference>
<dbReference type="Pfam" id="PF12146">
    <property type="entry name" value="Hydrolase_4"/>
    <property type="match status" value="1"/>
</dbReference>
<name>A0ABY3EHW0_9BURK</name>